<sequence>MKTRWRVLLEGELDAILRKHCQQARHAVVMRQQLAHVTRPEELFCLRNGPANGCAPLGREGNATLESVKMDFGPQPPFRSAAKAPGKKRKMLHVTQPGQSKWMRDHQIKTLSWPAQSPDPNPIENLWHVIKRKLDGHKPSKKAELLEFLCQEWRKVTQQQCERLVESMPRRIAVTGSPVMSRAHLSPAGGSGFCWDRCWSGHWGELENTEGTHNSYLFTDSNRLI</sequence>
<name>A0AAD8ZDW7_9TELE</name>
<gene>
    <name evidence="3" type="ORF">P4O66_000786</name>
</gene>
<dbReference type="Pfam" id="PF13358">
    <property type="entry name" value="DDE_3"/>
    <property type="match status" value="1"/>
</dbReference>
<dbReference type="EMBL" id="JAROKS010000013">
    <property type="protein sequence ID" value="KAK1797592.1"/>
    <property type="molecule type" value="Genomic_DNA"/>
</dbReference>
<keyword evidence="4" id="KW-1185">Reference proteome</keyword>
<dbReference type="AlphaFoldDB" id="A0AAD8ZDW7"/>
<dbReference type="Gene3D" id="3.30.420.10">
    <property type="entry name" value="Ribonuclease H-like superfamily/Ribonuclease H"/>
    <property type="match status" value="1"/>
</dbReference>
<feature type="region of interest" description="Disordered" evidence="1">
    <location>
        <begin position="79"/>
        <end position="103"/>
    </location>
</feature>
<comment type="caution">
    <text evidence="3">The sequence shown here is derived from an EMBL/GenBank/DDBJ whole genome shotgun (WGS) entry which is preliminary data.</text>
</comment>
<proteinExistence type="predicted"/>
<organism evidence="3 4">
    <name type="scientific">Electrophorus voltai</name>
    <dbReference type="NCBI Taxonomy" id="2609070"/>
    <lineage>
        <taxon>Eukaryota</taxon>
        <taxon>Metazoa</taxon>
        <taxon>Chordata</taxon>
        <taxon>Craniata</taxon>
        <taxon>Vertebrata</taxon>
        <taxon>Euteleostomi</taxon>
        <taxon>Actinopterygii</taxon>
        <taxon>Neopterygii</taxon>
        <taxon>Teleostei</taxon>
        <taxon>Ostariophysi</taxon>
        <taxon>Gymnotiformes</taxon>
        <taxon>Gymnotoidei</taxon>
        <taxon>Gymnotidae</taxon>
        <taxon>Electrophorus</taxon>
    </lineage>
</organism>
<protein>
    <recommendedName>
        <fullName evidence="2">Tc1-like transposase DDE domain-containing protein</fullName>
    </recommendedName>
</protein>
<dbReference type="GO" id="GO:0003676">
    <property type="term" value="F:nucleic acid binding"/>
    <property type="evidence" value="ECO:0007669"/>
    <property type="project" value="InterPro"/>
</dbReference>
<accession>A0AAD8ZDW7</accession>
<dbReference type="InterPro" id="IPR038717">
    <property type="entry name" value="Tc1-like_DDE_dom"/>
</dbReference>
<feature type="domain" description="Tc1-like transposase DDE" evidence="2">
    <location>
        <begin position="101"/>
        <end position="144"/>
    </location>
</feature>
<dbReference type="Proteomes" id="UP001239994">
    <property type="component" value="Unassembled WGS sequence"/>
</dbReference>
<dbReference type="InterPro" id="IPR036397">
    <property type="entry name" value="RNaseH_sf"/>
</dbReference>
<evidence type="ECO:0000313" key="3">
    <source>
        <dbReference type="EMBL" id="KAK1797592.1"/>
    </source>
</evidence>
<evidence type="ECO:0000256" key="1">
    <source>
        <dbReference type="SAM" id="MobiDB-lite"/>
    </source>
</evidence>
<evidence type="ECO:0000259" key="2">
    <source>
        <dbReference type="Pfam" id="PF13358"/>
    </source>
</evidence>
<evidence type="ECO:0000313" key="4">
    <source>
        <dbReference type="Proteomes" id="UP001239994"/>
    </source>
</evidence>
<reference evidence="3" key="1">
    <citation type="submission" date="2023-03" db="EMBL/GenBank/DDBJ databases">
        <title>Electrophorus voltai genome.</title>
        <authorList>
            <person name="Bian C."/>
        </authorList>
    </citation>
    <scope>NUCLEOTIDE SEQUENCE</scope>
    <source>
        <strain evidence="3">CB-2022</strain>
        <tissue evidence="3">Muscle</tissue>
    </source>
</reference>